<gene>
    <name evidence="1" type="ORF">LEM8419_03392</name>
</gene>
<organism evidence="1 2">
    <name type="scientific">Neolewinella maritima</name>
    <dbReference type="NCBI Taxonomy" id="1383882"/>
    <lineage>
        <taxon>Bacteria</taxon>
        <taxon>Pseudomonadati</taxon>
        <taxon>Bacteroidota</taxon>
        <taxon>Saprospiria</taxon>
        <taxon>Saprospirales</taxon>
        <taxon>Lewinellaceae</taxon>
        <taxon>Neolewinella</taxon>
    </lineage>
</organism>
<name>A0ABM9B547_9BACT</name>
<accession>A0ABM9B547</accession>
<comment type="caution">
    <text evidence="1">The sequence shown here is derived from an EMBL/GenBank/DDBJ whole genome shotgun (WGS) entry which is preliminary data.</text>
</comment>
<dbReference type="Proteomes" id="UP000837803">
    <property type="component" value="Unassembled WGS sequence"/>
</dbReference>
<evidence type="ECO:0000313" key="1">
    <source>
        <dbReference type="EMBL" id="CAH1002513.1"/>
    </source>
</evidence>
<dbReference type="SUPFAM" id="SSF48452">
    <property type="entry name" value="TPR-like"/>
    <property type="match status" value="1"/>
</dbReference>
<dbReference type="EMBL" id="CAKLPZ010000005">
    <property type="protein sequence ID" value="CAH1002513.1"/>
    <property type="molecule type" value="Genomic_DNA"/>
</dbReference>
<evidence type="ECO:0000313" key="2">
    <source>
        <dbReference type="Proteomes" id="UP000837803"/>
    </source>
</evidence>
<dbReference type="Gene3D" id="1.25.40.10">
    <property type="entry name" value="Tetratricopeptide repeat domain"/>
    <property type="match status" value="1"/>
</dbReference>
<dbReference type="InterPro" id="IPR011990">
    <property type="entry name" value="TPR-like_helical_dom_sf"/>
</dbReference>
<reference evidence="1" key="1">
    <citation type="submission" date="2021-12" db="EMBL/GenBank/DDBJ databases">
        <authorList>
            <person name="Rodrigo-Torres L."/>
            <person name="Arahal R. D."/>
            <person name="Lucena T."/>
        </authorList>
    </citation>
    <scope>NUCLEOTIDE SEQUENCE</scope>
    <source>
        <strain evidence="1">CECT 8419</strain>
    </source>
</reference>
<evidence type="ECO:0008006" key="3">
    <source>
        <dbReference type="Google" id="ProtNLM"/>
    </source>
</evidence>
<keyword evidence="2" id="KW-1185">Reference proteome</keyword>
<sequence length="407" mass="46281">MVMLLIGVLLAAAGYGQMIFDVTQTVYFVPRSDRTDYYVSMQLPLIDARQGVEVMEVSPLPTTVAEDGSLYVWDKPMADSIHLTYRIAATPLPEWGSAAVASDTMGERTAAAASTAAYPLPRLVREDVARTALGKAGQRDEATTIYHLLKVLRRVKAVRHPERFDHTQPLLEDTYRRQTTARRKHQLLSLGLQYHGIPHRLVAGKNLRFGVVAENQLWLELFTDGRWSRIDLAEPNEYLRQESTYLPCTYDWQAYTFTLLGPPELDWRGEYEQTLLKLWADQARAVSEGAYPLALSYLDTMLQFAPKMLTVVAEKGLVMTQSGDPIEGVKYLQYALQQAKSREDKAMAFEALAKYYALTNQPEQAVEAIARSHSYSTFKMYMVYEDMRFASLLDNKKVMRKLNGLYY</sequence>
<proteinExistence type="predicted"/>
<protein>
    <recommendedName>
        <fullName evidence="3">Transglutaminase-like domain-containing protein</fullName>
    </recommendedName>
</protein>